<name>A0A9X3EZQ7_9BACT</name>
<reference evidence="2" key="1">
    <citation type="submission" date="2022-11" db="EMBL/GenBank/DDBJ databases">
        <title>Minimal conservation of predation-associated metabolite biosynthetic gene clusters underscores biosynthetic potential of Myxococcota including descriptions for ten novel species: Archangium lansinium sp. nov., Myxococcus landrumus sp. nov., Nannocystis bai.</title>
        <authorList>
            <person name="Ahearne A."/>
            <person name="Stevens C."/>
            <person name="Phillips K."/>
        </authorList>
    </citation>
    <scope>NUCLEOTIDE SEQUENCE</scope>
    <source>
        <strain evidence="2">Na p29</strain>
    </source>
</reference>
<dbReference type="RefSeq" id="WP_267771279.1">
    <property type="nucleotide sequence ID" value="NZ_JAPNKE010000002.1"/>
</dbReference>
<sequence>MSTASLEFSQHLRREWRFVPRRGPLVMMSVGVLCVVFNHLVLPLFPERALAFMRVGFRLEDMAGVLALNDLMGVYFPTFFVGLTGSLGVVLLAREEHRLELLLAKPVRTADFVAARALPVLAWTAAVGVVSSTAMAIALAVQAEVGTSVTPLGALGGGLLLTALAVVLLAALQIAFVRIRDPFTGLLVACGAWFGTMMPTAVLLYRPDAFAGHPVVLHNLVMPSLLWHEATLRWLGPLSLLLALPLSVVLARAAGAWLERSDAL</sequence>
<protein>
    <submittedName>
        <fullName evidence="2">Uncharacterized protein</fullName>
    </submittedName>
</protein>
<dbReference type="EMBL" id="JAPNKE010000002">
    <property type="protein sequence ID" value="MCY1008673.1"/>
    <property type="molecule type" value="Genomic_DNA"/>
</dbReference>
<evidence type="ECO:0000313" key="2">
    <source>
        <dbReference type="EMBL" id="MCY1008673.1"/>
    </source>
</evidence>
<feature type="transmembrane region" description="Helical" evidence="1">
    <location>
        <begin position="234"/>
        <end position="258"/>
    </location>
</feature>
<feature type="transmembrane region" description="Helical" evidence="1">
    <location>
        <begin position="152"/>
        <end position="176"/>
    </location>
</feature>
<keyword evidence="1" id="KW-0472">Membrane</keyword>
<evidence type="ECO:0000313" key="3">
    <source>
        <dbReference type="Proteomes" id="UP001150924"/>
    </source>
</evidence>
<dbReference type="AlphaFoldDB" id="A0A9X3EZQ7"/>
<evidence type="ECO:0000256" key="1">
    <source>
        <dbReference type="SAM" id="Phobius"/>
    </source>
</evidence>
<gene>
    <name evidence="2" type="ORF">OV079_24540</name>
</gene>
<feature type="transmembrane region" description="Helical" evidence="1">
    <location>
        <begin position="113"/>
        <end position="140"/>
    </location>
</feature>
<keyword evidence="1" id="KW-0812">Transmembrane</keyword>
<organism evidence="2 3">
    <name type="scientific">Nannocystis pusilla</name>
    <dbReference type="NCBI Taxonomy" id="889268"/>
    <lineage>
        <taxon>Bacteria</taxon>
        <taxon>Pseudomonadati</taxon>
        <taxon>Myxococcota</taxon>
        <taxon>Polyangia</taxon>
        <taxon>Nannocystales</taxon>
        <taxon>Nannocystaceae</taxon>
        <taxon>Nannocystis</taxon>
    </lineage>
</organism>
<keyword evidence="1" id="KW-1133">Transmembrane helix</keyword>
<dbReference type="Proteomes" id="UP001150924">
    <property type="component" value="Unassembled WGS sequence"/>
</dbReference>
<feature type="transmembrane region" description="Helical" evidence="1">
    <location>
        <begin position="23"/>
        <end position="45"/>
    </location>
</feature>
<feature type="transmembrane region" description="Helical" evidence="1">
    <location>
        <begin position="74"/>
        <end position="93"/>
    </location>
</feature>
<comment type="caution">
    <text evidence="2">The sequence shown here is derived from an EMBL/GenBank/DDBJ whole genome shotgun (WGS) entry which is preliminary data.</text>
</comment>
<feature type="transmembrane region" description="Helical" evidence="1">
    <location>
        <begin position="183"/>
        <end position="205"/>
    </location>
</feature>
<proteinExistence type="predicted"/>
<accession>A0A9X3EZQ7</accession>
<keyword evidence="3" id="KW-1185">Reference proteome</keyword>